<dbReference type="KEGG" id="ncl:C5F47_04510"/>
<dbReference type="AlphaFoldDB" id="A0A7D5R6K6"/>
<keyword evidence="1" id="KW-0472">Membrane</keyword>
<protein>
    <recommendedName>
        <fullName evidence="4">Laminin G domain-containing protein</fullName>
    </recommendedName>
</protein>
<proteinExistence type="predicted"/>
<dbReference type="OrthoDB" id="12381at2157"/>
<gene>
    <name evidence="2" type="ORF">C5F47_04510</name>
</gene>
<evidence type="ECO:0000313" key="3">
    <source>
        <dbReference type="Proteomes" id="UP000509771"/>
    </source>
</evidence>
<keyword evidence="1" id="KW-1133">Transmembrane helix</keyword>
<dbReference type="Proteomes" id="UP000509771">
    <property type="component" value="Chromosome"/>
</dbReference>
<dbReference type="Pfam" id="PF13385">
    <property type="entry name" value="Laminin_G_3"/>
    <property type="match status" value="1"/>
</dbReference>
<keyword evidence="3" id="KW-1185">Reference proteome</keyword>
<evidence type="ECO:0008006" key="4">
    <source>
        <dbReference type="Google" id="ProtNLM"/>
    </source>
</evidence>
<sequence>MSSHRGLSAVVGTVFLVAVVIGALSYVSYSLDVMGNFSESLIVEESRQRDKQAESFTIESIDVTDASKLGGVIKNTGEIPLELTTLWIDEQGVNDVVQKFTLNEEIAPGGTVDISSLVDYTMDSAKGYNMKVVSSRGEVNSFTVNSLADENVYMSLTATPSVIPSTFTSTLIYTVVNNMSNGNYLYNLTPVMNDTKQTLDVSSSGLTYDMLNGGKPTPESYESLGPGEVAIFTYEIQLTGETDGDLQLFNVTLANANEGNEALASVGISTVPLATDAGSALTSLGLTESDSDLTDVLYFHEDTTLSPNGEYTMDGSSPNADGETASPNGNTMSFISAPMTAETNVPIGGYNVTMTYYSSIVPLGFPEPSFAFMMDCFECGDTGDNEIADSMGAFGNQGMDSGGGHPEFFDTGGPDGDGYYHFDDDDDDYFWDEWGFGGSAADVGNYPDATAIWVRVESGSEDDVSIVEMGEWDNEIEHLEYYGLYLADGYEFNFGMASRHGHQGLENHVECQTPNESGTDITYNDDQWHHVVLVRDGVLSCKLYVDGVLMDSAVESGYEDDDIESDFMSFGYTLRYCNDGDEYPEDDDCYPAGADFDGDIASVIHWNGVDGDLDSIPFAEAEGAAEVEDLFYTNYGNNATRLHYKIEVIDTDGTPVEPEIIPLTKIELPFKDVVLGNFDDQGIWIDVDTTNGTDQKYHGDADDDDIVFFSANLTAHSTSIANLQIGERLKVTLDWNGFDEQNLPINIMFDDTTFIDGTGWTFPDGPTFLQTPEPDPRWPTFLSFGSQDPVTYRAFNEGPEGVWFTYGGTRLVLTSLDGLTSYGATPRYVNGSDASAEIDASRDSLYIPDQYYAEITFWPIQAPPDDNDSINPCSATCEVPNGDYDAALYLQGYDEAGETFKKTVNLGLVHIYGNP</sequence>
<dbReference type="EMBL" id="CP026993">
    <property type="protein sequence ID" value="QLH02862.1"/>
    <property type="molecule type" value="Genomic_DNA"/>
</dbReference>
<evidence type="ECO:0000313" key="2">
    <source>
        <dbReference type="EMBL" id="QLH02862.1"/>
    </source>
</evidence>
<feature type="transmembrane region" description="Helical" evidence="1">
    <location>
        <begin position="7"/>
        <end position="29"/>
    </location>
</feature>
<accession>A0A7D5R6K6</accession>
<dbReference type="SUPFAM" id="SSF49899">
    <property type="entry name" value="Concanavalin A-like lectins/glucanases"/>
    <property type="match status" value="1"/>
</dbReference>
<dbReference type="InterPro" id="IPR013320">
    <property type="entry name" value="ConA-like_dom_sf"/>
</dbReference>
<organism evidence="2 3">
    <name type="scientific">Nitrosopumilus cobalaminigenes</name>
    <dbReference type="NCBI Taxonomy" id="1470066"/>
    <lineage>
        <taxon>Archaea</taxon>
        <taxon>Nitrososphaerota</taxon>
        <taxon>Nitrososphaeria</taxon>
        <taxon>Nitrosopumilales</taxon>
        <taxon>Nitrosopumilaceae</taxon>
        <taxon>Nitrosopumilus</taxon>
    </lineage>
</organism>
<name>A0A7D5R6K6_9ARCH</name>
<evidence type="ECO:0000256" key="1">
    <source>
        <dbReference type="SAM" id="Phobius"/>
    </source>
</evidence>
<dbReference type="GeneID" id="56059268"/>
<keyword evidence="1" id="KW-0812">Transmembrane</keyword>
<dbReference type="Gene3D" id="2.60.120.200">
    <property type="match status" value="1"/>
</dbReference>
<reference evidence="2 3" key="1">
    <citation type="submission" date="2018-02" db="EMBL/GenBank/DDBJ databases">
        <title>Complete genome of Nitrosopumilus cobalaminigenes HCA1.</title>
        <authorList>
            <person name="Qin W."/>
            <person name="Zheng Y."/>
            <person name="Stahl D.A."/>
        </authorList>
    </citation>
    <scope>NUCLEOTIDE SEQUENCE [LARGE SCALE GENOMIC DNA]</scope>
    <source>
        <strain evidence="2 3">HCA1</strain>
    </source>
</reference>
<dbReference type="RefSeq" id="WP_179361713.1">
    <property type="nucleotide sequence ID" value="NZ_CP026993.1"/>
</dbReference>